<proteinExistence type="predicted"/>
<accession>A0A5B7JY59</accession>
<evidence type="ECO:0000313" key="2">
    <source>
        <dbReference type="EMBL" id="MPC97938.1"/>
    </source>
</evidence>
<dbReference type="Proteomes" id="UP000324222">
    <property type="component" value="Unassembled WGS sequence"/>
</dbReference>
<sequence length="98" mass="11361">MERFDSDDPRPSGGDSAKELMEKNEEKKRERRMRRTRKRRTVWFVRCSDVLNFPTSHKQNETHSAPGELRSTSYSRPKNINERGCSSSSSSMTSSVHP</sequence>
<dbReference type="EMBL" id="VSRR010112118">
    <property type="protein sequence ID" value="MPC97938.1"/>
    <property type="molecule type" value="Genomic_DNA"/>
</dbReference>
<keyword evidence="3" id="KW-1185">Reference proteome</keyword>
<name>A0A5B7JY59_PORTR</name>
<evidence type="ECO:0000256" key="1">
    <source>
        <dbReference type="SAM" id="MobiDB-lite"/>
    </source>
</evidence>
<reference evidence="2 3" key="1">
    <citation type="submission" date="2019-05" db="EMBL/GenBank/DDBJ databases">
        <title>Another draft genome of Portunus trituberculatus and its Hox gene families provides insights of decapod evolution.</title>
        <authorList>
            <person name="Jeong J.-H."/>
            <person name="Song I."/>
            <person name="Kim S."/>
            <person name="Choi T."/>
            <person name="Kim D."/>
            <person name="Ryu S."/>
            <person name="Kim W."/>
        </authorList>
    </citation>
    <scope>NUCLEOTIDE SEQUENCE [LARGE SCALE GENOMIC DNA]</scope>
    <source>
        <tissue evidence="2">Muscle</tissue>
    </source>
</reference>
<organism evidence="2 3">
    <name type="scientific">Portunus trituberculatus</name>
    <name type="common">Swimming crab</name>
    <name type="synonym">Neptunus trituberculatus</name>
    <dbReference type="NCBI Taxonomy" id="210409"/>
    <lineage>
        <taxon>Eukaryota</taxon>
        <taxon>Metazoa</taxon>
        <taxon>Ecdysozoa</taxon>
        <taxon>Arthropoda</taxon>
        <taxon>Crustacea</taxon>
        <taxon>Multicrustacea</taxon>
        <taxon>Malacostraca</taxon>
        <taxon>Eumalacostraca</taxon>
        <taxon>Eucarida</taxon>
        <taxon>Decapoda</taxon>
        <taxon>Pleocyemata</taxon>
        <taxon>Brachyura</taxon>
        <taxon>Eubrachyura</taxon>
        <taxon>Portunoidea</taxon>
        <taxon>Portunidae</taxon>
        <taxon>Portuninae</taxon>
        <taxon>Portunus</taxon>
    </lineage>
</organism>
<feature type="region of interest" description="Disordered" evidence="1">
    <location>
        <begin position="1"/>
        <end position="39"/>
    </location>
</feature>
<feature type="compositionally biased region" description="Basic residues" evidence="1">
    <location>
        <begin position="29"/>
        <end position="39"/>
    </location>
</feature>
<feature type="region of interest" description="Disordered" evidence="1">
    <location>
        <begin position="53"/>
        <end position="98"/>
    </location>
</feature>
<comment type="caution">
    <text evidence="2">The sequence shown here is derived from an EMBL/GenBank/DDBJ whole genome shotgun (WGS) entry which is preliminary data.</text>
</comment>
<gene>
    <name evidence="2" type="ORF">E2C01_093284</name>
</gene>
<feature type="compositionally biased region" description="Basic and acidic residues" evidence="1">
    <location>
        <begin position="1"/>
        <end position="28"/>
    </location>
</feature>
<feature type="compositionally biased region" description="Low complexity" evidence="1">
    <location>
        <begin position="86"/>
        <end position="98"/>
    </location>
</feature>
<evidence type="ECO:0000313" key="3">
    <source>
        <dbReference type="Proteomes" id="UP000324222"/>
    </source>
</evidence>
<dbReference type="AlphaFoldDB" id="A0A5B7JY59"/>
<protein>
    <submittedName>
        <fullName evidence="2">Uncharacterized protein</fullName>
    </submittedName>
</protein>